<comment type="caution">
    <text evidence="2">The sequence shown here is derived from an EMBL/GenBank/DDBJ whole genome shotgun (WGS) entry which is preliminary data.</text>
</comment>
<protein>
    <submittedName>
        <fullName evidence="2">Uncharacterized protein</fullName>
    </submittedName>
</protein>
<proteinExistence type="predicted"/>
<dbReference type="EMBL" id="BQNB010020357">
    <property type="protein sequence ID" value="GJT95117.1"/>
    <property type="molecule type" value="Genomic_DNA"/>
</dbReference>
<feature type="compositionally biased region" description="Basic residues" evidence="1">
    <location>
        <begin position="310"/>
        <end position="325"/>
    </location>
</feature>
<sequence length="325" mass="38003">MFVTCLYFWIDAVLEICDNSIRHKVYGILYSRYDGDTTVYRESARDVYSRNIIIAIKKLAIIEWHNYKHWNGSLFNHDKKNRLMRIDELHKFSDGTLNDVRSALDDILKRSYNIESSLVPEHRFYREPVTMSYATVFRDCLPQLVTSDSEPGPELYGSRVYEAKYQMGDILRVSSYYQFPRGRWWMSCEPMLLSGRMTSATVPEPIYPETRMRTEEDVMMDEEEDEERTSVQADSNRSDYCSDPKLRCNRFPSEQMFERTLVRMTNSMSPSTTLYLLYHLLQGVIAPLLGCMAPTAHHHSLPPSSGCLTKTRHSRDRNPYHKGSH</sequence>
<reference evidence="2" key="2">
    <citation type="submission" date="2022-01" db="EMBL/GenBank/DDBJ databases">
        <authorList>
            <person name="Yamashiro T."/>
            <person name="Shiraishi A."/>
            <person name="Satake H."/>
            <person name="Nakayama K."/>
        </authorList>
    </citation>
    <scope>NUCLEOTIDE SEQUENCE</scope>
</reference>
<evidence type="ECO:0000313" key="3">
    <source>
        <dbReference type="Proteomes" id="UP001151760"/>
    </source>
</evidence>
<dbReference type="Proteomes" id="UP001151760">
    <property type="component" value="Unassembled WGS sequence"/>
</dbReference>
<feature type="region of interest" description="Disordered" evidence="1">
    <location>
        <begin position="301"/>
        <end position="325"/>
    </location>
</feature>
<keyword evidence="3" id="KW-1185">Reference proteome</keyword>
<evidence type="ECO:0000313" key="2">
    <source>
        <dbReference type="EMBL" id="GJT95117.1"/>
    </source>
</evidence>
<accession>A0ABQ5I4T2</accession>
<evidence type="ECO:0000256" key="1">
    <source>
        <dbReference type="SAM" id="MobiDB-lite"/>
    </source>
</evidence>
<name>A0ABQ5I4T2_9ASTR</name>
<gene>
    <name evidence="2" type="ORF">Tco_1090635</name>
</gene>
<reference evidence="2" key="1">
    <citation type="journal article" date="2022" name="Int. J. Mol. Sci.">
        <title>Draft Genome of Tanacetum Coccineum: Genomic Comparison of Closely Related Tanacetum-Family Plants.</title>
        <authorList>
            <person name="Yamashiro T."/>
            <person name="Shiraishi A."/>
            <person name="Nakayama K."/>
            <person name="Satake H."/>
        </authorList>
    </citation>
    <scope>NUCLEOTIDE SEQUENCE</scope>
</reference>
<organism evidence="2 3">
    <name type="scientific">Tanacetum coccineum</name>
    <dbReference type="NCBI Taxonomy" id="301880"/>
    <lineage>
        <taxon>Eukaryota</taxon>
        <taxon>Viridiplantae</taxon>
        <taxon>Streptophyta</taxon>
        <taxon>Embryophyta</taxon>
        <taxon>Tracheophyta</taxon>
        <taxon>Spermatophyta</taxon>
        <taxon>Magnoliopsida</taxon>
        <taxon>eudicotyledons</taxon>
        <taxon>Gunneridae</taxon>
        <taxon>Pentapetalae</taxon>
        <taxon>asterids</taxon>
        <taxon>campanulids</taxon>
        <taxon>Asterales</taxon>
        <taxon>Asteraceae</taxon>
        <taxon>Asteroideae</taxon>
        <taxon>Anthemideae</taxon>
        <taxon>Anthemidinae</taxon>
        <taxon>Tanacetum</taxon>
    </lineage>
</organism>